<dbReference type="AlphaFoldDB" id="A0A0K2T6U0"/>
<name>A0A0K2T6U0_LEPSM</name>
<protein>
    <submittedName>
        <fullName evidence="1">Uncharacterized protein</fullName>
    </submittedName>
</protein>
<evidence type="ECO:0000313" key="1">
    <source>
        <dbReference type="EMBL" id="CDW21297.1"/>
    </source>
</evidence>
<reference evidence="1" key="1">
    <citation type="submission" date="2014-05" db="EMBL/GenBank/DDBJ databases">
        <authorList>
            <person name="Chronopoulou M."/>
        </authorList>
    </citation>
    <scope>NUCLEOTIDE SEQUENCE</scope>
    <source>
        <tissue evidence="1">Whole organism</tissue>
    </source>
</reference>
<dbReference type="EMBL" id="HACA01003936">
    <property type="protein sequence ID" value="CDW21297.1"/>
    <property type="molecule type" value="Transcribed_RNA"/>
</dbReference>
<organism evidence="1">
    <name type="scientific">Lepeophtheirus salmonis</name>
    <name type="common">Salmon louse</name>
    <name type="synonym">Caligus salmonis</name>
    <dbReference type="NCBI Taxonomy" id="72036"/>
    <lineage>
        <taxon>Eukaryota</taxon>
        <taxon>Metazoa</taxon>
        <taxon>Ecdysozoa</taxon>
        <taxon>Arthropoda</taxon>
        <taxon>Crustacea</taxon>
        <taxon>Multicrustacea</taxon>
        <taxon>Hexanauplia</taxon>
        <taxon>Copepoda</taxon>
        <taxon>Siphonostomatoida</taxon>
        <taxon>Caligidae</taxon>
        <taxon>Lepeophtheirus</taxon>
    </lineage>
</organism>
<proteinExistence type="predicted"/>
<accession>A0A0K2T6U0</accession>
<sequence length="26" mass="3133">MGHMWQCKNSLHLKLHVKSRARLFPN</sequence>